<proteinExistence type="predicted"/>
<comment type="caution">
    <text evidence="2">The sequence shown here is derived from an EMBL/GenBank/DDBJ whole genome shotgun (WGS) entry which is preliminary data.</text>
</comment>
<evidence type="ECO:0000256" key="1">
    <source>
        <dbReference type="SAM" id="MobiDB-lite"/>
    </source>
</evidence>
<accession>A0A0S8GEU7</accession>
<evidence type="ECO:0000313" key="2">
    <source>
        <dbReference type="EMBL" id="KPK71567.1"/>
    </source>
</evidence>
<evidence type="ECO:0000313" key="3">
    <source>
        <dbReference type="Proteomes" id="UP000051717"/>
    </source>
</evidence>
<dbReference type="Pfam" id="PF05991">
    <property type="entry name" value="NYN_YacP"/>
    <property type="match status" value="1"/>
</dbReference>
<reference evidence="2 3" key="1">
    <citation type="journal article" date="2015" name="Microbiome">
        <title>Genomic resolution of linkages in carbon, nitrogen, and sulfur cycling among widespread estuary sediment bacteria.</title>
        <authorList>
            <person name="Baker B.J."/>
            <person name="Lazar C.S."/>
            <person name="Teske A.P."/>
            <person name="Dick G.J."/>
        </authorList>
    </citation>
    <scope>NUCLEOTIDE SEQUENCE [LARGE SCALE GENOMIC DNA]</scope>
    <source>
        <strain evidence="2">SM23_40</strain>
    </source>
</reference>
<protein>
    <recommendedName>
        <fullName evidence="4">NYN domain-containing protein</fullName>
    </recommendedName>
</protein>
<evidence type="ECO:0008006" key="4">
    <source>
        <dbReference type="Google" id="ProtNLM"/>
    </source>
</evidence>
<name>A0A0S8GEU7_UNCT6</name>
<feature type="region of interest" description="Disordered" evidence="1">
    <location>
        <begin position="61"/>
        <end position="86"/>
    </location>
</feature>
<dbReference type="AlphaFoldDB" id="A0A0S8GEU7"/>
<gene>
    <name evidence="2" type="ORF">AMJ82_00300</name>
</gene>
<dbReference type="EMBL" id="LJUI01000002">
    <property type="protein sequence ID" value="KPK71567.1"/>
    <property type="molecule type" value="Genomic_DNA"/>
</dbReference>
<sequence length="86" mass="9470">MSTHVVIDGYNLIFSDPAFAEIAERNLQQARDELVRLLSAYRTRSGSDITVVFHRRLRRCQRGPSSGEDGASLRDHGGLLGGRGEG</sequence>
<dbReference type="InterPro" id="IPR010298">
    <property type="entry name" value="YacP-like"/>
</dbReference>
<organism evidence="2 3">
    <name type="scientific">candidate division TA06 bacterium SM23_40</name>
    <dbReference type="NCBI Taxonomy" id="1703774"/>
    <lineage>
        <taxon>Bacteria</taxon>
        <taxon>Bacteria division TA06</taxon>
    </lineage>
</organism>
<dbReference type="Proteomes" id="UP000051717">
    <property type="component" value="Unassembled WGS sequence"/>
</dbReference>